<gene>
    <name evidence="2" type="ORF">FDP22_19675</name>
</gene>
<keyword evidence="3" id="KW-1185">Reference proteome</keyword>
<accession>A0A5B8FJB9</accession>
<evidence type="ECO:0000313" key="2">
    <source>
        <dbReference type="EMBL" id="QDL94088.1"/>
    </source>
</evidence>
<evidence type="ECO:0000313" key="3">
    <source>
        <dbReference type="Proteomes" id="UP000305888"/>
    </source>
</evidence>
<dbReference type="EMBL" id="CP040819">
    <property type="protein sequence ID" value="QDL94088.1"/>
    <property type="molecule type" value="Genomic_DNA"/>
</dbReference>
<sequence>MVTAGLRAALLLVLALLCAPALAQDSDFAPDEARLEVLFDTPDAAPRVGQMMLATLRGTYRLDIAHEDLKLRRMADLDWMRLGQDTWHEELVDGRSARVMERRIAFFPQRAGTITLLPVAHELRYVGRDGVRRTGIVRSPAVSFEVRPAPAGAEAGWLPARAVELSDHWSRDASRLTDGDSVERRVVLRVLGATPQMLPEQPPMRAPWLITFTPPETRDMQLTPAGPVTTVVWTWTLRPITGEPGVLPEVVIPWFDTGEDVAKTVRIPPGAIGYAGFTGNATDRWRSGFGGGAAPVALWLAGALAALCVSARGRSLAGGGLGKWQAMRARARARRALRRCARAGDIGGARLAAASLLAARSEAERHRLLAPLDRVLFGGETAPPAPDLSRLCRAVERAGRDPGR</sequence>
<evidence type="ECO:0000256" key="1">
    <source>
        <dbReference type="SAM" id="SignalP"/>
    </source>
</evidence>
<feature type="signal peptide" evidence="1">
    <location>
        <begin position="1"/>
        <end position="23"/>
    </location>
</feature>
<dbReference type="OrthoDB" id="7688940at2"/>
<name>A0A5B8FJB9_9RHOB</name>
<dbReference type="Proteomes" id="UP000305888">
    <property type="component" value="Plasmid pD4M1A"/>
</dbReference>
<feature type="chain" id="PRO_5022672898" evidence="1">
    <location>
        <begin position="24"/>
        <end position="404"/>
    </location>
</feature>
<proteinExistence type="predicted"/>
<organism evidence="2 3">
    <name type="scientific">Paroceanicella profunda</name>
    <dbReference type="NCBI Taxonomy" id="2579971"/>
    <lineage>
        <taxon>Bacteria</taxon>
        <taxon>Pseudomonadati</taxon>
        <taxon>Pseudomonadota</taxon>
        <taxon>Alphaproteobacteria</taxon>
        <taxon>Rhodobacterales</taxon>
        <taxon>Paracoccaceae</taxon>
        <taxon>Paroceanicella</taxon>
    </lineage>
</organism>
<geneLocation type="plasmid" evidence="3">
    <name>pd4m1a</name>
</geneLocation>
<dbReference type="PANTHER" id="PTHR40940:SF1">
    <property type="entry name" value="PROTEIN BATD"/>
    <property type="match status" value="1"/>
</dbReference>
<keyword evidence="1" id="KW-0732">Signal</keyword>
<dbReference type="InterPro" id="IPR025738">
    <property type="entry name" value="BatD"/>
</dbReference>
<keyword evidence="2" id="KW-0614">Plasmid</keyword>
<protein>
    <submittedName>
        <fullName evidence="2">Protein BatD</fullName>
    </submittedName>
</protein>
<dbReference type="PANTHER" id="PTHR40940">
    <property type="entry name" value="PROTEIN BATD-RELATED"/>
    <property type="match status" value="1"/>
</dbReference>
<reference evidence="2 3" key="1">
    <citation type="submission" date="2019-06" db="EMBL/GenBank/DDBJ databases">
        <title>Genome sequence of Rhodobacteraceae bacterium D4M1.</title>
        <authorList>
            <person name="Cao J."/>
        </authorList>
    </citation>
    <scope>NUCLEOTIDE SEQUENCE [LARGE SCALE GENOMIC DNA]</scope>
    <source>
        <strain evidence="2 3">D4M1</strain>
        <plasmid evidence="3">pd4m1a</plasmid>
    </source>
</reference>
<dbReference type="AlphaFoldDB" id="A0A5B8FJB9"/>
<dbReference type="RefSeq" id="WP_138573409.1">
    <property type="nucleotide sequence ID" value="NZ_CP040819.1"/>
</dbReference>
<dbReference type="KEGG" id="ppru:FDP22_19675"/>